<proteinExistence type="predicted"/>
<evidence type="ECO:0000259" key="2">
    <source>
        <dbReference type="Pfam" id="PF01425"/>
    </source>
</evidence>
<evidence type="ECO:0000313" key="3">
    <source>
        <dbReference type="EMBL" id="CAL1289234.1"/>
    </source>
</evidence>
<dbReference type="Pfam" id="PF01425">
    <property type="entry name" value="Amidase"/>
    <property type="match status" value="1"/>
</dbReference>
<dbReference type="SUPFAM" id="SSF75304">
    <property type="entry name" value="Amidase signature (AS) enzymes"/>
    <property type="match status" value="1"/>
</dbReference>
<feature type="domain" description="Amidase" evidence="2">
    <location>
        <begin position="76"/>
        <end position="514"/>
    </location>
</feature>
<evidence type="ECO:0000256" key="1">
    <source>
        <dbReference type="PIRSR" id="PIRSR001221-1"/>
    </source>
</evidence>
<protein>
    <recommendedName>
        <fullName evidence="2">Amidase domain-containing protein</fullName>
    </recommendedName>
</protein>
<dbReference type="PIRSF" id="PIRSF001221">
    <property type="entry name" value="Amidase_fungi"/>
    <property type="match status" value="1"/>
</dbReference>
<evidence type="ECO:0000313" key="4">
    <source>
        <dbReference type="Proteomes" id="UP001497382"/>
    </source>
</evidence>
<dbReference type="PANTHER" id="PTHR43372:SF3">
    <property type="entry name" value="AT07710P-RELATED"/>
    <property type="match status" value="1"/>
</dbReference>
<reference evidence="3 4" key="1">
    <citation type="submission" date="2024-04" db="EMBL/GenBank/DDBJ databases">
        <authorList>
            <person name="Rising A."/>
            <person name="Reimegard J."/>
            <person name="Sonavane S."/>
            <person name="Akerstrom W."/>
            <person name="Nylinder S."/>
            <person name="Hedman E."/>
            <person name="Kallberg Y."/>
        </authorList>
    </citation>
    <scope>NUCLEOTIDE SEQUENCE [LARGE SCALE GENOMIC DNA]</scope>
</reference>
<feature type="active site" description="Charge relay system" evidence="1">
    <location>
        <position position="213"/>
    </location>
</feature>
<keyword evidence="4" id="KW-1185">Reference proteome</keyword>
<dbReference type="InterPro" id="IPR052739">
    <property type="entry name" value="FAAH2"/>
</dbReference>
<organism evidence="3 4">
    <name type="scientific">Larinioides sclopetarius</name>
    <dbReference type="NCBI Taxonomy" id="280406"/>
    <lineage>
        <taxon>Eukaryota</taxon>
        <taxon>Metazoa</taxon>
        <taxon>Ecdysozoa</taxon>
        <taxon>Arthropoda</taxon>
        <taxon>Chelicerata</taxon>
        <taxon>Arachnida</taxon>
        <taxon>Araneae</taxon>
        <taxon>Araneomorphae</taxon>
        <taxon>Entelegynae</taxon>
        <taxon>Araneoidea</taxon>
        <taxon>Araneidae</taxon>
        <taxon>Larinioides</taxon>
    </lineage>
</organism>
<feature type="active site" description="Acyl-ester intermediate" evidence="1">
    <location>
        <position position="237"/>
    </location>
</feature>
<dbReference type="EMBL" id="CAXIEN010000245">
    <property type="protein sequence ID" value="CAL1289234.1"/>
    <property type="molecule type" value="Genomic_DNA"/>
</dbReference>
<dbReference type="Gene3D" id="3.90.1300.10">
    <property type="entry name" value="Amidase signature (AS) domain"/>
    <property type="match status" value="1"/>
</dbReference>
<comment type="caution">
    <text evidence="3">The sequence shown here is derived from an EMBL/GenBank/DDBJ whole genome shotgun (WGS) entry which is preliminary data.</text>
</comment>
<dbReference type="InterPro" id="IPR023631">
    <property type="entry name" value="Amidase_dom"/>
</dbReference>
<feature type="active site" description="Charge relay system" evidence="1">
    <location>
        <position position="138"/>
    </location>
</feature>
<dbReference type="PANTHER" id="PTHR43372">
    <property type="entry name" value="FATTY-ACID AMIDE HYDROLASE"/>
    <property type="match status" value="1"/>
</dbReference>
<name>A0AAV2B1C4_9ARAC</name>
<dbReference type="Proteomes" id="UP001497382">
    <property type="component" value="Unassembled WGS sequence"/>
</dbReference>
<dbReference type="InterPro" id="IPR036928">
    <property type="entry name" value="AS_sf"/>
</dbReference>
<dbReference type="GO" id="GO:0012505">
    <property type="term" value="C:endomembrane system"/>
    <property type="evidence" value="ECO:0007669"/>
    <property type="project" value="TreeGrafter"/>
</dbReference>
<accession>A0AAV2B1C4</accession>
<sequence>MCGGAPSCIKIAGFCAEFIRILVTLTWPLSDYVLNFLYGLFMGKTKQLPPIENKILLLSATELAAKIRIKELSCEEVMKVYVERAKLVHPYINAATDERYEDALKDAKKVDEFLASGTKSVEEIARETPLLGVPFTCKEAVGVKDMRQNSGLVRYKDHIAEQDSDTAALYKKAGAIPVTVTNVPELCMWWESANHVSGLTKSPFDITRTVGGSSGGEGAIITSAGALIGIGNDIAGSIRIPASFCGIYGHKPTKGVISNFADFPFSQMEPNVEDRTVEFVSTGPMCRYARDLPLLLRVLSDHDQRLQWDKKVNFKKIKIYYIEEFPGLLHTVVPDIKKSIKKAVTHFQEEYGIKPLPVRFPELKYAFYIWECKLLEFGGQPFVSYLQGDNKGINLWWELFKNIFQKSDHTLPAIYFGMVDRREKDEFYYFCLEQYKELERKFNELFKDDAIILVPTHPEPPPHYLRTIPMYPNAAYTCIFNILGLPSSQIPTGSSRGLPIGIQAVSGQFKDHICVATALELDKVFNGWISPCPINV</sequence>
<gene>
    <name evidence="3" type="ORF">LARSCL_LOCUS15814</name>
</gene>
<dbReference type="AlphaFoldDB" id="A0AAV2B1C4"/>